<reference evidence="1" key="1">
    <citation type="submission" date="2021-01" db="EMBL/GenBank/DDBJ databases">
        <title>Genome sequence of Phenylobacterium sp. 20VBR1 isolated from a valley glaceir, Ny-Alesund, Svalbard.</title>
        <authorList>
            <person name="Thomas F.A."/>
            <person name="Krishnan K.P."/>
            <person name="Sinha R.K."/>
        </authorList>
    </citation>
    <scope>NUCLEOTIDE SEQUENCE</scope>
    <source>
        <strain evidence="1">20VBR1</strain>
    </source>
</reference>
<gene>
    <name evidence="1" type="ORF">JKL49_01965</name>
</gene>
<sequence length="60" mass="6510">MVVEGKDIKVWFPMHEGLFGAKRQLRAVDGVSFRVREGETLGVVGRAAAASPPWRAPSST</sequence>
<evidence type="ECO:0000313" key="1">
    <source>
        <dbReference type="EMBL" id="QQZ50435.1"/>
    </source>
</evidence>
<dbReference type="AlphaFoldDB" id="A0A974S7X5"/>
<protein>
    <submittedName>
        <fullName evidence="1">Uncharacterized protein</fullName>
    </submittedName>
</protein>
<organism evidence="1">
    <name type="scientific">Phenylobacterium glaciei</name>
    <dbReference type="NCBI Taxonomy" id="2803784"/>
    <lineage>
        <taxon>Bacteria</taxon>
        <taxon>Pseudomonadati</taxon>
        <taxon>Pseudomonadota</taxon>
        <taxon>Alphaproteobacteria</taxon>
        <taxon>Caulobacterales</taxon>
        <taxon>Caulobacteraceae</taxon>
        <taxon>Phenylobacterium</taxon>
    </lineage>
</organism>
<dbReference type="EMBL" id="CP068570">
    <property type="protein sequence ID" value="QQZ50435.1"/>
    <property type="molecule type" value="Genomic_DNA"/>
</dbReference>
<accession>A0A974S7X5</accession>
<proteinExistence type="predicted"/>
<name>A0A974S7X5_9CAUL</name>